<keyword evidence="2" id="KW-0378">Hydrolase</keyword>
<name>A0AA49PZR8_9BACT</name>
<sequence>MDSNHIEYEKDALSKTHNFTVDEVQRMYEHGILPENERLELIDGQLYVMSPKNPPHVITQRKLMSFFSSQIDSKKYFLDREIPLDISQQTMPEPDFLIVNQRPELWQNEHVKASDVVLIVEVADSTLERDLGLKKELYAQAGIPHYWVISLQKSQIHVFSNWQDGQYQTTTIYRKGPIPVHPFNIKITFGDIFPE</sequence>
<accession>A0AA49PZR8</accession>
<dbReference type="InterPro" id="IPR011335">
    <property type="entry name" value="Restrct_endonuc-II-like"/>
</dbReference>
<evidence type="ECO:0000313" key="2">
    <source>
        <dbReference type="EMBL" id="WKN39921.1"/>
    </source>
</evidence>
<dbReference type="EMBL" id="CP120682">
    <property type="protein sequence ID" value="WKN39921.1"/>
    <property type="molecule type" value="Genomic_DNA"/>
</dbReference>
<dbReference type="InterPro" id="IPR008538">
    <property type="entry name" value="Uma2"/>
</dbReference>
<dbReference type="InterPro" id="IPR012296">
    <property type="entry name" value="Nuclease_put_TT1808"/>
</dbReference>
<reference evidence="2" key="1">
    <citation type="journal article" date="2023" name="Comput. Struct. Biotechnol. J.">
        <title>Discovery of a novel marine Bacteroidetes with a rich repertoire of carbohydrate-active enzymes.</title>
        <authorList>
            <person name="Chen B."/>
            <person name="Liu G."/>
            <person name="Chen Q."/>
            <person name="Wang H."/>
            <person name="Liu L."/>
            <person name="Tang K."/>
        </authorList>
    </citation>
    <scope>NUCLEOTIDE SEQUENCE</scope>
    <source>
        <strain evidence="2">TK19036</strain>
    </source>
</reference>
<dbReference type="Gene3D" id="3.90.1570.10">
    <property type="entry name" value="tt1808, chain A"/>
    <property type="match status" value="1"/>
</dbReference>
<dbReference type="PANTHER" id="PTHR35400">
    <property type="entry name" value="SLR1083 PROTEIN"/>
    <property type="match status" value="1"/>
</dbReference>
<dbReference type="Pfam" id="PF05685">
    <property type="entry name" value="Uma2"/>
    <property type="match status" value="1"/>
</dbReference>
<organism evidence="2">
    <name type="scientific">Roseihalotalea indica</name>
    <dbReference type="NCBI Taxonomy" id="2867963"/>
    <lineage>
        <taxon>Bacteria</taxon>
        <taxon>Pseudomonadati</taxon>
        <taxon>Bacteroidota</taxon>
        <taxon>Cytophagia</taxon>
        <taxon>Cytophagales</taxon>
        <taxon>Catalimonadaceae</taxon>
        <taxon>Roseihalotalea</taxon>
    </lineage>
</organism>
<dbReference type="AlphaFoldDB" id="A0AA49PZR8"/>
<dbReference type="GO" id="GO:0004519">
    <property type="term" value="F:endonuclease activity"/>
    <property type="evidence" value="ECO:0007669"/>
    <property type="project" value="UniProtKB-KW"/>
</dbReference>
<dbReference type="SUPFAM" id="SSF52980">
    <property type="entry name" value="Restriction endonuclease-like"/>
    <property type="match status" value="1"/>
</dbReference>
<dbReference type="CDD" id="cd06260">
    <property type="entry name" value="DUF820-like"/>
    <property type="match status" value="1"/>
</dbReference>
<feature type="domain" description="Putative restriction endonuclease" evidence="1">
    <location>
        <begin position="23"/>
        <end position="176"/>
    </location>
</feature>
<gene>
    <name evidence="2" type="ORF">K4G66_14605</name>
</gene>
<evidence type="ECO:0000259" key="1">
    <source>
        <dbReference type="Pfam" id="PF05685"/>
    </source>
</evidence>
<protein>
    <submittedName>
        <fullName evidence="2">Uma2 family endonuclease</fullName>
    </submittedName>
</protein>
<reference evidence="2" key="2">
    <citation type="journal article" date="2024" name="Antonie Van Leeuwenhoek">
        <title>Roseihalotalea indica gen. nov., sp. nov., a halophilic Bacteroidetes from mesopelagic Southwest Indian Ocean with higher carbohydrate metabolic potential.</title>
        <authorList>
            <person name="Chen B."/>
            <person name="Zhang M."/>
            <person name="Lin D."/>
            <person name="Ye J."/>
            <person name="Tang K."/>
        </authorList>
    </citation>
    <scope>NUCLEOTIDE SEQUENCE</scope>
    <source>
        <strain evidence="2">TK19036</strain>
    </source>
</reference>
<proteinExistence type="predicted"/>
<keyword evidence="2" id="KW-0540">Nuclease</keyword>
<dbReference type="PANTHER" id="PTHR35400:SF3">
    <property type="entry name" value="SLL1072 PROTEIN"/>
    <property type="match status" value="1"/>
</dbReference>
<keyword evidence="2" id="KW-0255">Endonuclease</keyword>